<accession>A0ABW5RDZ3</accession>
<evidence type="ECO:0000256" key="1">
    <source>
        <dbReference type="SAM" id="Phobius"/>
    </source>
</evidence>
<protein>
    <submittedName>
        <fullName evidence="2">DUF1772 domain-containing protein</fullName>
    </submittedName>
</protein>
<keyword evidence="3" id="KW-1185">Reference proteome</keyword>
<dbReference type="InterPro" id="IPR013901">
    <property type="entry name" value="Anthrone_oxy"/>
</dbReference>
<dbReference type="Proteomes" id="UP001597497">
    <property type="component" value="Unassembled WGS sequence"/>
</dbReference>
<feature type="transmembrane region" description="Helical" evidence="1">
    <location>
        <begin position="54"/>
        <end position="73"/>
    </location>
</feature>
<sequence length="132" mass="14405">MYLRIIWLAGILWTGIMAGFFWAFSFTVMPGLGATEPLAAMAAMQGINEVVRNAVFFTGFFGAPVLCILLIGISLVQRIGKIKWLVIAGGLIYLIGVFLVTTTIHVPMNEELALLDATASKNIGYMNDYIQS</sequence>
<organism evidence="2 3">
    <name type="scientific">Marinicrinis sediminis</name>
    <dbReference type="NCBI Taxonomy" id="1652465"/>
    <lineage>
        <taxon>Bacteria</taxon>
        <taxon>Bacillati</taxon>
        <taxon>Bacillota</taxon>
        <taxon>Bacilli</taxon>
        <taxon>Bacillales</taxon>
        <taxon>Paenibacillaceae</taxon>
    </lineage>
</organism>
<comment type="caution">
    <text evidence="2">The sequence shown here is derived from an EMBL/GenBank/DDBJ whole genome shotgun (WGS) entry which is preliminary data.</text>
</comment>
<gene>
    <name evidence="2" type="ORF">ACFSUC_15455</name>
</gene>
<evidence type="ECO:0000313" key="2">
    <source>
        <dbReference type="EMBL" id="MFD2672965.1"/>
    </source>
</evidence>
<reference evidence="3" key="1">
    <citation type="journal article" date="2019" name="Int. J. Syst. Evol. Microbiol.">
        <title>The Global Catalogue of Microorganisms (GCM) 10K type strain sequencing project: providing services to taxonomists for standard genome sequencing and annotation.</title>
        <authorList>
            <consortium name="The Broad Institute Genomics Platform"/>
            <consortium name="The Broad Institute Genome Sequencing Center for Infectious Disease"/>
            <person name="Wu L."/>
            <person name="Ma J."/>
        </authorList>
    </citation>
    <scope>NUCLEOTIDE SEQUENCE [LARGE SCALE GENOMIC DNA]</scope>
    <source>
        <strain evidence="3">KCTC 33676</strain>
    </source>
</reference>
<proteinExistence type="predicted"/>
<feature type="transmembrane region" description="Helical" evidence="1">
    <location>
        <begin position="7"/>
        <end position="34"/>
    </location>
</feature>
<keyword evidence="1" id="KW-0812">Transmembrane</keyword>
<keyword evidence="1" id="KW-0472">Membrane</keyword>
<dbReference type="Pfam" id="PF08592">
    <property type="entry name" value="Anthrone_oxy"/>
    <property type="match status" value="1"/>
</dbReference>
<evidence type="ECO:0000313" key="3">
    <source>
        <dbReference type="Proteomes" id="UP001597497"/>
    </source>
</evidence>
<dbReference type="EMBL" id="JBHUMM010000043">
    <property type="protein sequence ID" value="MFD2672965.1"/>
    <property type="molecule type" value="Genomic_DNA"/>
</dbReference>
<dbReference type="RefSeq" id="WP_379930523.1">
    <property type="nucleotide sequence ID" value="NZ_JBHUMM010000043.1"/>
</dbReference>
<keyword evidence="1" id="KW-1133">Transmembrane helix</keyword>
<feature type="transmembrane region" description="Helical" evidence="1">
    <location>
        <begin position="85"/>
        <end position="106"/>
    </location>
</feature>
<name>A0ABW5RDZ3_9BACL</name>